<reference evidence="1 2" key="1">
    <citation type="submission" date="2017-04" db="EMBL/GenBank/DDBJ databases">
        <title>Draft genome sequence of Tuber borchii Vittad., a whitish edible truffle.</title>
        <authorList>
            <consortium name="DOE Joint Genome Institute"/>
            <person name="Murat C."/>
            <person name="Kuo A."/>
            <person name="Barry K.W."/>
            <person name="Clum A."/>
            <person name="Dockter R.B."/>
            <person name="Fauchery L."/>
            <person name="Iotti M."/>
            <person name="Kohler A."/>
            <person name="Labutti K."/>
            <person name="Lindquist E.A."/>
            <person name="Lipzen A."/>
            <person name="Ohm R.A."/>
            <person name="Wang M."/>
            <person name="Grigoriev I.V."/>
            <person name="Zambonelli A."/>
            <person name="Martin F.M."/>
        </authorList>
    </citation>
    <scope>NUCLEOTIDE SEQUENCE [LARGE SCALE GENOMIC DNA]</scope>
    <source>
        <strain evidence="1 2">Tbo3840</strain>
    </source>
</reference>
<dbReference type="Proteomes" id="UP000244722">
    <property type="component" value="Unassembled WGS sequence"/>
</dbReference>
<comment type="caution">
    <text evidence="1">The sequence shown here is derived from an EMBL/GenBank/DDBJ whole genome shotgun (WGS) entry which is preliminary data.</text>
</comment>
<sequence>MSNETDPHLLVAIMQRAFAQKQDSFPRRVNLEGHTLERGITEDRITSIRTFPILDAIASLSVSQGTHEVYAVALQVDPVNQKIRLTIAGNQGVPVYLKAHLVKVWGKLQELSTQYAENRGLDPNSERSPRVPKGVALPTRVDIFRDICQFSLEKLVTRGEKWRAGLSHFMRQLVKHRKTGLQGVELDLFHATLGLLKLHKSLSGLHLDSKKEFTHKEWVDIYQESMWASKCTQRVLEYDNGTGCEKLARKLGGRRCYGGPFRLRRALEKLNSLPRNIKILVAFANSRRLRPALQYAMSIVAVPAQTRFIPLPRSQDDWLLVLQNETEQHYPWQLGEAEALLQAFKPPRKKCDVHCECSLIQYLERCHASGTAWDKIPPFNYLGVSKLSCYACYLWITAFNEQGGRKIFTRGSHGKWCFPWAMPNSGKNLVRSMAKKLSKEYYAYLSMSGLIWLDEDSTPPSSPVGGEDSDTEEDGERAAMIATMVEESGGIAEAFSAFLY</sequence>
<dbReference type="Pfam" id="PF14441">
    <property type="entry name" value="OTT_1508_deam"/>
    <property type="match status" value="1"/>
</dbReference>
<evidence type="ECO:0000313" key="1">
    <source>
        <dbReference type="EMBL" id="PUU73088.1"/>
    </source>
</evidence>
<evidence type="ECO:0000313" key="2">
    <source>
        <dbReference type="Proteomes" id="UP000244722"/>
    </source>
</evidence>
<organism evidence="1 2">
    <name type="scientific">Tuber borchii</name>
    <name type="common">White truffle</name>
    <dbReference type="NCBI Taxonomy" id="42251"/>
    <lineage>
        <taxon>Eukaryota</taxon>
        <taxon>Fungi</taxon>
        <taxon>Dikarya</taxon>
        <taxon>Ascomycota</taxon>
        <taxon>Pezizomycotina</taxon>
        <taxon>Pezizomycetes</taxon>
        <taxon>Pezizales</taxon>
        <taxon>Tuberaceae</taxon>
        <taxon>Tuber</taxon>
    </lineage>
</organism>
<dbReference type="OrthoDB" id="5308969at2759"/>
<proteinExistence type="predicted"/>
<name>A0A2T6ZC68_TUBBO</name>
<dbReference type="EMBL" id="NESQ01000413">
    <property type="protein sequence ID" value="PUU73088.1"/>
    <property type="molecule type" value="Genomic_DNA"/>
</dbReference>
<accession>A0A2T6ZC68</accession>
<protein>
    <submittedName>
        <fullName evidence="1">Uncharacterized protein</fullName>
    </submittedName>
</protein>
<dbReference type="STRING" id="42251.A0A2T6ZC68"/>
<dbReference type="InterPro" id="IPR027796">
    <property type="entry name" value="OTT_1508_deam-like"/>
</dbReference>
<dbReference type="AlphaFoldDB" id="A0A2T6ZC68"/>
<gene>
    <name evidence="1" type="ORF">B9Z19DRAFT_1069257</name>
</gene>
<keyword evidence="2" id="KW-1185">Reference proteome</keyword>